<keyword evidence="1" id="KW-0732">Signal</keyword>
<proteinExistence type="predicted"/>
<evidence type="ECO:0000313" key="3">
    <source>
        <dbReference type="Proteomes" id="UP000045824"/>
    </source>
</evidence>
<evidence type="ECO:0000256" key="1">
    <source>
        <dbReference type="SAM" id="SignalP"/>
    </source>
</evidence>
<organism evidence="2 3">
    <name type="scientific">Yersinia kristensenii</name>
    <dbReference type="NCBI Taxonomy" id="28152"/>
    <lineage>
        <taxon>Bacteria</taxon>
        <taxon>Pseudomonadati</taxon>
        <taxon>Pseudomonadota</taxon>
        <taxon>Gammaproteobacteria</taxon>
        <taxon>Enterobacterales</taxon>
        <taxon>Yersiniaceae</taxon>
        <taxon>Yersinia</taxon>
    </lineage>
</organism>
<name>A0A0T9KJY0_YERKR</name>
<gene>
    <name evidence="2" type="ORF">ERS008491_00335</name>
</gene>
<dbReference type="EMBL" id="CPYI01000001">
    <property type="protein sequence ID" value="CNE06955.1"/>
    <property type="molecule type" value="Genomic_DNA"/>
</dbReference>
<dbReference type="AlphaFoldDB" id="A0A0T9KJY0"/>
<dbReference type="Proteomes" id="UP000045824">
    <property type="component" value="Unassembled WGS sequence"/>
</dbReference>
<accession>A0A0T9KJY0</accession>
<feature type="signal peptide" evidence="1">
    <location>
        <begin position="1"/>
        <end position="18"/>
    </location>
</feature>
<reference evidence="2 3" key="1">
    <citation type="submission" date="2015-03" db="EMBL/GenBank/DDBJ databases">
        <authorList>
            <person name="Murphy D."/>
        </authorList>
    </citation>
    <scope>NUCLEOTIDE SEQUENCE [LARGE SCALE GENOMIC DNA]</scope>
    <source>
        <strain evidence="2 3">FCF326</strain>
    </source>
</reference>
<feature type="chain" id="PRO_5006691973" evidence="1">
    <location>
        <begin position="19"/>
        <end position="102"/>
    </location>
</feature>
<protein>
    <submittedName>
        <fullName evidence="2">Uncharacterized protein</fullName>
    </submittedName>
</protein>
<evidence type="ECO:0000313" key="2">
    <source>
        <dbReference type="EMBL" id="CNE06955.1"/>
    </source>
</evidence>
<sequence>MRSFLFIFLVSFPIFASAGELQSLLPVPAIMKVSEAVCSNRYVTKERITCMKLVDVSILKAYWVGQMKSACASKFGGQNPSCSNIRRLANALDRMGGQYLEE</sequence>